<dbReference type="EMBL" id="GGEC01082963">
    <property type="protein sequence ID" value="MBX63447.1"/>
    <property type="molecule type" value="Transcribed_RNA"/>
</dbReference>
<accession>A0A2P2Q916</accession>
<proteinExistence type="predicted"/>
<reference evidence="1" key="1">
    <citation type="submission" date="2018-02" db="EMBL/GenBank/DDBJ databases">
        <title>Rhizophora mucronata_Transcriptome.</title>
        <authorList>
            <person name="Meera S.P."/>
            <person name="Sreeshan A."/>
            <person name="Augustine A."/>
        </authorList>
    </citation>
    <scope>NUCLEOTIDE SEQUENCE</scope>
    <source>
        <tissue evidence="1">Leaf</tissue>
    </source>
</reference>
<evidence type="ECO:0000313" key="1">
    <source>
        <dbReference type="EMBL" id="MBX63447.1"/>
    </source>
</evidence>
<organism evidence="1">
    <name type="scientific">Rhizophora mucronata</name>
    <name type="common">Asiatic mangrove</name>
    <dbReference type="NCBI Taxonomy" id="61149"/>
    <lineage>
        <taxon>Eukaryota</taxon>
        <taxon>Viridiplantae</taxon>
        <taxon>Streptophyta</taxon>
        <taxon>Embryophyta</taxon>
        <taxon>Tracheophyta</taxon>
        <taxon>Spermatophyta</taxon>
        <taxon>Magnoliopsida</taxon>
        <taxon>eudicotyledons</taxon>
        <taxon>Gunneridae</taxon>
        <taxon>Pentapetalae</taxon>
        <taxon>rosids</taxon>
        <taxon>fabids</taxon>
        <taxon>Malpighiales</taxon>
        <taxon>Rhizophoraceae</taxon>
        <taxon>Rhizophora</taxon>
    </lineage>
</organism>
<dbReference type="AlphaFoldDB" id="A0A2P2Q916"/>
<sequence>MAILSRLFLLACLLSTWKL</sequence>
<name>A0A2P2Q916_RHIMU</name>
<protein>
    <submittedName>
        <fullName evidence="1">Uncharacterized protein</fullName>
    </submittedName>
</protein>